<evidence type="ECO:0000259" key="3">
    <source>
        <dbReference type="Pfam" id="PF00535"/>
    </source>
</evidence>
<proteinExistence type="inferred from homology"/>
<keyword evidence="5" id="KW-1185">Reference proteome</keyword>
<dbReference type="OrthoDB" id="9815923at2"/>
<protein>
    <submittedName>
        <fullName evidence="4">Lipopolysaccharide biosynthesis glycosyltransferase</fullName>
    </submittedName>
</protein>
<dbReference type="AlphaFoldDB" id="A1ZR67"/>
<dbReference type="PANTHER" id="PTHR43630:SF2">
    <property type="entry name" value="GLYCOSYLTRANSFERASE"/>
    <property type="match status" value="1"/>
</dbReference>
<comment type="caution">
    <text evidence="4">The sequence shown here is derived from an EMBL/GenBank/DDBJ whole genome shotgun (WGS) entry which is preliminary data.</text>
</comment>
<evidence type="ECO:0000313" key="4">
    <source>
        <dbReference type="EMBL" id="EAY27156.1"/>
    </source>
</evidence>
<sequence length="254" mass="29152">MPQISAVIITYNEEQNIGRCIDSLQGVADEIVIVDSFSTDGTEAICLKRGVKFVQHKFEGHIEQKNYAITQATHPCVLSLDADEALDDELRQSILAVKENWTADGYKMNRVTNYCGKWMWYGGWYPDTKLRLWKSHKGAWGGLNPHDEFMMEEGAKIVHLKGNLLHYSYYSVEGHISQMNKFSSISAKSYYDKGKRSNVFLIVTKPLVAFLKAYLLKRGFLSGYYGFVIGIMDAQTTFLKYVKLREYQQQQKNK</sequence>
<feature type="domain" description="Glycosyltransferase 2-like" evidence="3">
    <location>
        <begin position="5"/>
        <end position="123"/>
    </location>
</feature>
<dbReference type="Gene3D" id="3.90.550.10">
    <property type="entry name" value="Spore Coat Polysaccharide Biosynthesis Protein SpsA, Chain A"/>
    <property type="match status" value="1"/>
</dbReference>
<gene>
    <name evidence="4" type="ORF">M23134_08430</name>
</gene>
<dbReference type="eggNOG" id="COG0463">
    <property type="taxonomic scope" value="Bacteria"/>
</dbReference>
<keyword evidence="2" id="KW-0472">Membrane</keyword>
<reference evidence="4 5" key="1">
    <citation type="submission" date="2007-01" db="EMBL/GenBank/DDBJ databases">
        <authorList>
            <person name="Haygood M."/>
            <person name="Podell S."/>
            <person name="Anderson C."/>
            <person name="Hopkinson B."/>
            <person name="Roe K."/>
            <person name="Barbeau K."/>
            <person name="Gaasterland T."/>
            <person name="Ferriera S."/>
            <person name="Johnson J."/>
            <person name="Kravitz S."/>
            <person name="Beeson K."/>
            <person name="Sutton G."/>
            <person name="Rogers Y.-H."/>
            <person name="Friedman R."/>
            <person name="Frazier M."/>
            <person name="Venter J.C."/>
        </authorList>
    </citation>
    <scope>NUCLEOTIDE SEQUENCE [LARGE SCALE GENOMIC DNA]</scope>
    <source>
        <strain evidence="4 5">ATCC 23134</strain>
    </source>
</reference>
<dbReference type="PANTHER" id="PTHR43630">
    <property type="entry name" value="POLY-BETA-1,6-N-ACETYL-D-GLUCOSAMINE SYNTHASE"/>
    <property type="match status" value="1"/>
</dbReference>
<dbReference type="InterPro" id="IPR001173">
    <property type="entry name" value="Glyco_trans_2-like"/>
</dbReference>
<evidence type="ECO:0000256" key="1">
    <source>
        <dbReference type="ARBA" id="ARBA00038494"/>
    </source>
</evidence>
<name>A1ZR67_MICM2</name>
<dbReference type="GO" id="GO:0016740">
    <property type="term" value="F:transferase activity"/>
    <property type="evidence" value="ECO:0007669"/>
    <property type="project" value="UniProtKB-KW"/>
</dbReference>
<evidence type="ECO:0000313" key="5">
    <source>
        <dbReference type="Proteomes" id="UP000004095"/>
    </source>
</evidence>
<dbReference type="Pfam" id="PF00535">
    <property type="entry name" value="Glycos_transf_2"/>
    <property type="match status" value="1"/>
</dbReference>
<dbReference type="EMBL" id="AAWS01000026">
    <property type="protein sequence ID" value="EAY27156.1"/>
    <property type="molecule type" value="Genomic_DNA"/>
</dbReference>
<organism evidence="4 5">
    <name type="scientific">Microscilla marina ATCC 23134</name>
    <dbReference type="NCBI Taxonomy" id="313606"/>
    <lineage>
        <taxon>Bacteria</taxon>
        <taxon>Pseudomonadati</taxon>
        <taxon>Bacteroidota</taxon>
        <taxon>Cytophagia</taxon>
        <taxon>Cytophagales</taxon>
        <taxon>Microscillaceae</taxon>
        <taxon>Microscilla</taxon>
    </lineage>
</organism>
<feature type="transmembrane region" description="Helical" evidence="2">
    <location>
        <begin position="222"/>
        <end position="242"/>
    </location>
</feature>
<keyword evidence="2" id="KW-0812">Transmembrane</keyword>
<dbReference type="CDD" id="cd02511">
    <property type="entry name" value="Beta4Glucosyltransferase"/>
    <property type="match status" value="1"/>
</dbReference>
<accession>A1ZR67</accession>
<dbReference type="InterPro" id="IPR029044">
    <property type="entry name" value="Nucleotide-diphossugar_trans"/>
</dbReference>
<keyword evidence="4" id="KW-0808">Transferase</keyword>
<comment type="similarity">
    <text evidence="1">Belongs to the glycosyltransferase 2 family. WaaE/KdtX subfamily.</text>
</comment>
<keyword evidence="2" id="KW-1133">Transmembrane helix</keyword>
<dbReference type="SUPFAM" id="SSF53448">
    <property type="entry name" value="Nucleotide-diphospho-sugar transferases"/>
    <property type="match status" value="1"/>
</dbReference>
<evidence type="ECO:0000256" key="2">
    <source>
        <dbReference type="SAM" id="Phobius"/>
    </source>
</evidence>
<dbReference type="RefSeq" id="WP_004156233.1">
    <property type="nucleotide sequence ID" value="NZ_AAWS01000026.1"/>
</dbReference>
<dbReference type="Proteomes" id="UP000004095">
    <property type="component" value="Unassembled WGS sequence"/>
</dbReference>